<dbReference type="Proteomes" id="UP001164305">
    <property type="component" value="Chromosome"/>
</dbReference>
<name>A0ABY6G552_9MICO</name>
<keyword evidence="3" id="KW-1185">Reference proteome</keyword>
<feature type="transmembrane region" description="Helical" evidence="1">
    <location>
        <begin position="210"/>
        <end position="231"/>
    </location>
</feature>
<feature type="transmembrane region" description="Helical" evidence="1">
    <location>
        <begin position="314"/>
        <end position="337"/>
    </location>
</feature>
<proteinExistence type="predicted"/>
<organism evidence="2 3">
    <name type="scientific">Brachybacterium huguangmaarense</name>
    <dbReference type="NCBI Taxonomy" id="1652028"/>
    <lineage>
        <taxon>Bacteria</taxon>
        <taxon>Bacillati</taxon>
        <taxon>Actinomycetota</taxon>
        <taxon>Actinomycetes</taxon>
        <taxon>Micrococcales</taxon>
        <taxon>Dermabacteraceae</taxon>
        <taxon>Brachybacterium</taxon>
    </lineage>
</organism>
<gene>
    <name evidence="2" type="ORF">BRM3_06670</name>
</gene>
<feature type="transmembrane region" description="Helical" evidence="1">
    <location>
        <begin position="237"/>
        <end position="256"/>
    </location>
</feature>
<evidence type="ECO:0000313" key="3">
    <source>
        <dbReference type="Proteomes" id="UP001164305"/>
    </source>
</evidence>
<evidence type="ECO:0000313" key="2">
    <source>
        <dbReference type="EMBL" id="UYG18084.1"/>
    </source>
</evidence>
<reference evidence="2" key="1">
    <citation type="submission" date="2022-10" db="EMBL/GenBank/DDBJ databases">
        <title>Whole-Genome Sequencing of Brachybacterium huguangmaarense BRM-3, Isolated from Betula schmidtii.</title>
        <authorList>
            <person name="Haam D."/>
        </authorList>
    </citation>
    <scope>NUCLEOTIDE SEQUENCE</scope>
    <source>
        <strain evidence="2">BRM-3</strain>
    </source>
</reference>
<keyword evidence="1" id="KW-1133">Transmembrane helix</keyword>
<feature type="transmembrane region" description="Helical" evidence="1">
    <location>
        <begin position="286"/>
        <end position="308"/>
    </location>
</feature>
<feature type="transmembrane region" description="Helical" evidence="1">
    <location>
        <begin position="144"/>
        <end position="163"/>
    </location>
</feature>
<feature type="transmembrane region" description="Helical" evidence="1">
    <location>
        <begin position="111"/>
        <end position="132"/>
    </location>
</feature>
<protein>
    <submittedName>
        <fullName evidence="2">Permease prefix domain 1-containing protein</fullName>
    </submittedName>
</protein>
<sequence>MTVIDSYLDTLFAPYPDSPRLRSAREELHAMMEDKLADLQAEGLTEAQALGRVIAEFGSLDEVAPVLGIEREVTAQARAASAEPLEPDPRPRLGLEDVEAYAAVIRRAQPLHALAVSTFIVCPVPLLLLLGITSRGGATAQNVAVAVGLTALLVLVALGVVLVTRREARVHALEHGHDLTDGGVTVTAQAERWVTELQRRESARTSVQRGVAIGLFILCAVPTIVLGVLSSDDSPNAVFGVCLTLIMVSIGVHLMLRAGWADHVAESLLTADHGDDYETITRSYPVLGVILAIYWPLMVAIFLAWSFIGDAWDVSWIIWPIAGVLYGAFWAGASVLVKARENPDSARR</sequence>
<keyword evidence="1" id="KW-0812">Transmembrane</keyword>
<accession>A0ABY6G552</accession>
<keyword evidence="1" id="KW-0472">Membrane</keyword>
<dbReference type="EMBL" id="CP107020">
    <property type="protein sequence ID" value="UYG18084.1"/>
    <property type="molecule type" value="Genomic_DNA"/>
</dbReference>
<evidence type="ECO:0000256" key="1">
    <source>
        <dbReference type="SAM" id="Phobius"/>
    </source>
</evidence>
<dbReference type="InterPro" id="IPR047928">
    <property type="entry name" value="Perm_prefix_1"/>
</dbReference>
<dbReference type="RefSeq" id="WP_263595288.1">
    <property type="nucleotide sequence ID" value="NZ_CP107020.1"/>
</dbReference>
<dbReference type="NCBIfam" id="NF038403">
    <property type="entry name" value="perm_prefix_1"/>
    <property type="match status" value="1"/>
</dbReference>